<dbReference type="FunFam" id="3.40.50.2020:FF:000007">
    <property type="entry name" value="Ribose-phosphate pyrophosphokinase"/>
    <property type="match status" value="1"/>
</dbReference>
<evidence type="ECO:0000256" key="1">
    <source>
        <dbReference type="ARBA" id="ARBA00006478"/>
    </source>
</evidence>
<dbReference type="AlphaFoldDB" id="A0A0J9TKI1"/>
<dbReference type="NCBIfam" id="TIGR01251">
    <property type="entry name" value="ribP_PPkin"/>
    <property type="match status" value="1"/>
</dbReference>
<name>A0A0J9TKI1_PLAVI</name>
<keyword evidence="9" id="KW-0460">Magnesium</keyword>
<dbReference type="GO" id="GO:0006164">
    <property type="term" value="P:purine nucleotide biosynthetic process"/>
    <property type="evidence" value="ECO:0007669"/>
    <property type="project" value="TreeGrafter"/>
</dbReference>
<dbReference type="Pfam" id="PF14572">
    <property type="entry name" value="Pribosyl_synth"/>
    <property type="match status" value="1"/>
</dbReference>
<keyword evidence="4" id="KW-0479">Metal-binding</keyword>
<evidence type="ECO:0000313" key="12">
    <source>
        <dbReference type="EMBL" id="KMZ96235.1"/>
    </source>
</evidence>
<proteinExistence type="inferred from homology"/>
<dbReference type="PANTHER" id="PTHR10210:SF41">
    <property type="entry name" value="RIBOSE-PHOSPHATE PYROPHOSPHOKINASE 1, CHLOROPLASTIC"/>
    <property type="match status" value="1"/>
</dbReference>
<keyword evidence="8" id="KW-0067">ATP-binding</keyword>
<dbReference type="InterPro" id="IPR029099">
    <property type="entry name" value="Pribosyltran_N"/>
</dbReference>
<organism evidence="12 13">
    <name type="scientific">Plasmodium vivax North Korean</name>
    <dbReference type="NCBI Taxonomy" id="1035514"/>
    <lineage>
        <taxon>Eukaryota</taxon>
        <taxon>Sar</taxon>
        <taxon>Alveolata</taxon>
        <taxon>Apicomplexa</taxon>
        <taxon>Aconoidasida</taxon>
        <taxon>Haemosporida</taxon>
        <taxon>Plasmodiidae</taxon>
        <taxon>Plasmodium</taxon>
        <taxon>Plasmodium (Plasmodium)</taxon>
    </lineage>
</organism>
<evidence type="ECO:0000256" key="2">
    <source>
        <dbReference type="ARBA" id="ARBA00013247"/>
    </source>
</evidence>
<evidence type="ECO:0000256" key="10">
    <source>
        <dbReference type="ARBA" id="ARBA00049535"/>
    </source>
</evidence>
<dbReference type="GO" id="GO:0005524">
    <property type="term" value="F:ATP binding"/>
    <property type="evidence" value="ECO:0007669"/>
    <property type="project" value="UniProtKB-KW"/>
</dbReference>
<dbReference type="EC" id="2.7.6.1" evidence="2"/>
<dbReference type="CDD" id="cd06223">
    <property type="entry name" value="PRTases_typeI"/>
    <property type="match status" value="1"/>
</dbReference>
<dbReference type="InterPro" id="IPR005946">
    <property type="entry name" value="Rib-P_diPkinase"/>
</dbReference>
<keyword evidence="5" id="KW-0545">Nucleotide biosynthesis</keyword>
<feature type="domain" description="Ribose-phosphate pyrophosphokinase N-terminal" evidence="11">
    <location>
        <begin position="6"/>
        <end position="120"/>
    </location>
</feature>
<dbReference type="InterPro" id="IPR029057">
    <property type="entry name" value="PRTase-like"/>
</dbReference>
<dbReference type="SUPFAM" id="SSF53271">
    <property type="entry name" value="PRTase-like"/>
    <property type="match status" value="1"/>
</dbReference>
<dbReference type="GO" id="GO:0016301">
    <property type="term" value="F:kinase activity"/>
    <property type="evidence" value="ECO:0007669"/>
    <property type="project" value="UniProtKB-KW"/>
</dbReference>
<comment type="catalytic activity">
    <reaction evidence="10">
        <text>D-ribose 5-phosphate + ATP = 5-phospho-alpha-D-ribose 1-diphosphate + AMP + H(+)</text>
        <dbReference type="Rhea" id="RHEA:15609"/>
        <dbReference type="ChEBI" id="CHEBI:15378"/>
        <dbReference type="ChEBI" id="CHEBI:30616"/>
        <dbReference type="ChEBI" id="CHEBI:58017"/>
        <dbReference type="ChEBI" id="CHEBI:78346"/>
        <dbReference type="ChEBI" id="CHEBI:456215"/>
        <dbReference type="EC" id="2.7.6.1"/>
    </reaction>
</comment>
<evidence type="ECO:0000256" key="8">
    <source>
        <dbReference type="ARBA" id="ARBA00022840"/>
    </source>
</evidence>
<dbReference type="GO" id="GO:0006015">
    <property type="term" value="P:5-phosphoribose 1-diphosphate biosynthetic process"/>
    <property type="evidence" value="ECO:0007669"/>
    <property type="project" value="TreeGrafter"/>
</dbReference>
<dbReference type="SMART" id="SM01400">
    <property type="entry name" value="Pribosyltran_N"/>
    <property type="match status" value="1"/>
</dbReference>
<evidence type="ECO:0000256" key="3">
    <source>
        <dbReference type="ARBA" id="ARBA00022679"/>
    </source>
</evidence>
<evidence type="ECO:0000256" key="6">
    <source>
        <dbReference type="ARBA" id="ARBA00022741"/>
    </source>
</evidence>
<dbReference type="GO" id="GO:0005737">
    <property type="term" value="C:cytoplasm"/>
    <property type="evidence" value="ECO:0007669"/>
    <property type="project" value="TreeGrafter"/>
</dbReference>
<keyword evidence="7" id="KW-0418">Kinase</keyword>
<evidence type="ECO:0000256" key="4">
    <source>
        <dbReference type="ARBA" id="ARBA00022723"/>
    </source>
</evidence>
<evidence type="ECO:0000256" key="9">
    <source>
        <dbReference type="ARBA" id="ARBA00022842"/>
    </source>
</evidence>
<evidence type="ECO:0000313" key="13">
    <source>
        <dbReference type="Proteomes" id="UP000053239"/>
    </source>
</evidence>
<protein>
    <recommendedName>
        <fullName evidence="2">ribose-phosphate diphosphokinase</fullName>
        <ecNumber evidence="2">2.7.6.1</ecNumber>
    </recommendedName>
</protein>
<dbReference type="InterPro" id="IPR000836">
    <property type="entry name" value="PRTase_dom"/>
</dbReference>
<evidence type="ECO:0000259" key="11">
    <source>
        <dbReference type="Pfam" id="PF13793"/>
    </source>
</evidence>
<dbReference type="Pfam" id="PF13793">
    <property type="entry name" value="Pribosyltran_N"/>
    <property type="match status" value="1"/>
</dbReference>
<sequence>MEENIVFSITISNKLKQELSERFNVKFADLDICTFPDGEYFVRPLVSVRGKKAFVFHALSHPVNENIMKLLVTIDSLKRSSAKEIHLIISYLAYARQDRKTEARSAITSRLISDLICKAGATKITLIDLHSEQIEGFFEIPLDHLYTVPIFAEYLIKNYGKNIEDFIVVSPDFGATKKSRVLSRLLGIPIVIMEKIRSQEGKIEEQHVYGDVNFKKCIILDDIIGTGGTIINASKTLKKLGAESVIVCATHGLFSGFALNKLKEAYTEGHISEVLVTDSVPLDKTLPFIKVVSLSKLISSVLQVYMRGSGSISKIYDEMRNNLFNLRGI</sequence>
<dbReference type="Gene3D" id="3.40.50.2020">
    <property type="match status" value="2"/>
</dbReference>
<reference evidence="12 13" key="1">
    <citation type="submission" date="2011-09" db="EMBL/GenBank/DDBJ databases">
        <title>The Genome Sequence of Plasmodium vivax North Korean.</title>
        <authorList>
            <consortium name="The Broad Institute Genome Sequencing Platform"/>
            <consortium name="The Broad Institute Genome Sequencing Center for Infectious Disease"/>
            <person name="Neafsey D."/>
            <person name="Carlton J."/>
            <person name="Barnwell J."/>
            <person name="Collins W."/>
            <person name="Escalante A."/>
            <person name="Mullikin J."/>
            <person name="Saul A."/>
            <person name="Guigo R."/>
            <person name="Camara F."/>
            <person name="Young S.K."/>
            <person name="Zeng Q."/>
            <person name="Gargeya S."/>
            <person name="Fitzgerald M."/>
            <person name="Haas B."/>
            <person name="Abouelleil A."/>
            <person name="Alvarado L."/>
            <person name="Arachchi H.M."/>
            <person name="Berlin A."/>
            <person name="Brown A."/>
            <person name="Chapman S.B."/>
            <person name="Chen Z."/>
            <person name="Dunbar C."/>
            <person name="Freedman E."/>
            <person name="Gearin G."/>
            <person name="Gellesch M."/>
            <person name="Goldberg J."/>
            <person name="Griggs A."/>
            <person name="Gujja S."/>
            <person name="Heiman D."/>
            <person name="Howarth C."/>
            <person name="Larson L."/>
            <person name="Lui A."/>
            <person name="MacDonald P.J.P."/>
            <person name="Montmayeur A."/>
            <person name="Murphy C."/>
            <person name="Neiman D."/>
            <person name="Pearson M."/>
            <person name="Priest M."/>
            <person name="Roberts A."/>
            <person name="Saif S."/>
            <person name="Shea T."/>
            <person name="Shenoy N."/>
            <person name="Sisk P."/>
            <person name="Stolte C."/>
            <person name="Sykes S."/>
            <person name="Wortman J."/>
            <person name="Nusbaum C."/>
            <person name="Birren B."/>
        </authorList>
    </citation>
    <scope>NUCLEOTIDE SEQUENCE [LARGE SCALE GENOMIC DNA]</scope>
    <source>
        <strain evidence="12 13">North Korean</strain>
    </source>
</reference>
<dbReference type="Proteomes" id="UP000053239">
    <property type="component" value="Unassembled WGS sequence"/>
</dbReference>
<keyword evidence="6" id="KW-0547">Nucleotide-binding</keyword>
<comment type="similarity">
    <text evidence="1">Belongs to the ribose-phosphate pyrophosphokinase family.</text>
</comment>
<dbReference type="GO" id="GO:0000287">
    <property type="term" value="F:magnesium ion binding"/>
    <property type="evidence" value="ECO:0007669"/>
    <property type="project" value="InterPro"/>
</dbReference>
<dbReference type="GO" id="GO:0002189">
    <property type="term" value="C:ribose phosphate diphosphokinase complex"/>
    <property type="evidence" value="ECO:0007669"/>
    <property type="project" value="TreeGrafter"/>
</dbReference>
<dbReference type="GO" id="GO:0004749">
    <property type="term" value="F:ribose phosphate diphosphokinase activity"/>
    <property type="evidence" value="ECO:0007669"/>
    <property type="project" value="UniProtKB-EC"/>
</dbReference>
<accession>A0A0J9TKI1</accession>
<dbReference type="PANTHER" id="PTHR10210">
    <property type="entry name" value="RIBOSE-PHOSPHATE DIPHOSPHOKINASE FAMILY MEMBER"/>
    <property type="match status" value="1"/>
</dbReference>
<evidence type="ECO:0000256" key="5">
    <source>
        <dbReference type="ARBA" id="ARBA00022727"/>
    </source>
</evidence>
<dbReference type="EMBL" id="KQ235637">
    <property type="protein sequence ID" value="KMZ96235.1"/>
    <property type="molecule type" value="Genomic_DNA"/>
</dbReference>
<gene>
    <name evidence="12" type="ORF">PVNG_02373</name>
</gene>
<keyword evidence="3" id="KW-0808">Transferase</keyword>
<dbReference type="NCBIfam" id="NF002320">
    <property type="entry name" value="PRK01259.1"/>
    <property type="match status" value="1"/>
</dbReference>
<evidence type="ECO:0000256" key="7">
    <source>
        <dbReference type="ARBA" id="ARBA00022777"/>
    </source>
</evidence>